<name>A0A2N9YHZ7_9GAMM</name>
<dbReference type="PROSITE" id="PS50837">
    <property type="entry name" value="NACHT"/>
    <property type="match status" value="1"/>
</dbReference>
<dbReference type="KEGG" id="blep:AL038_08425"/>
<dbReference type="InterPro" id="IPR016187">
    <property type="entry name" value="CTDL_fold"/>
</dbReference>
<organism evidence="2 3">
    <name type="scientific">Beggiatoa leptomitoformis</name>
    <dbReference type="NCBI Taxonomy" id="288004"/>
    <lineage>
        <taxon>Bacteria</taxon>
        <taxon>Pseudomonadati</taxon>
        <taxon>Pseudomonadota</taxon>
        <taxon>Gammaproteobacteria</taxon>
        <taxon>Thiotrichales</taxon>
        <taxon>Thiotrichaceae</taxon>
        <taxon>Beggiatoa</taxon>
    </lineage>
</organism>
<dbReference type="RefSeq" id="WP_062151737.1">
    <property type="nucleotide sequence ID" value="NZ_CP012373.2"/>
</dbReference>
<dbReference type="SUPFAM" id="SSF56436">
    <property type="entry name" value="C-type lectin-like"/>
    <property type="match status" value="1"/>
</dbReference>
<dbReference type="SUPFAM" id="SSF52540">
    <property type="entry name" value="P-loop containing nucleoside triphosphate hydrolases"/>
    <property type="match status" value="1"/>
</dbReference>
<dbReference type="Pfam" id="PF05729">
    <property type="entry name" value="NACHT"/>
    <property type="match status" value="1"/>
</dbReference>
<gene>
    <name evidence="2" type="ORF">BLE401_15880</name>
</gene>
<dbReference type="OrthoDB" id="5625870at2"/>
<dbReference type="Proteomes" id="UP000234271">
    <property type="component" value="Chromosome"/>
</dbReference>
<proteinExistence type="predicted"/>
<sequence length="1004" mass="115398">MVTLLKKTLFILLLGCNFYINTVFATATTDGWEEKASGLVETIQKTLEWFVDKPFYALLTLFLVLMVLIRKKLEERFSGLFDKAFDSLFGLSTKLFAHFSFEMRYCRDILYKHRVFNVRGLRVMGTFTLELDKVFVELRIAPSSNPNQANVNPLSDKALAGNRSIWDFLQHGDKQRNRLVLAVLGSPGCGKTTLLQHIALVLAHHRQHRYRLSRKIPLFLAFRNHVEDILQEAIDPAKPFSVDTSPTLAELAYKHFSHPKKYPELKPPEDWFARQLQMGLCLVLFDGLDEVGDVTQRIKIAQWVDAQIDSYPRCHFIITARPHGYRSAPLQQANILEVQPFNMEQVRAFVHAWYLANEVISFGKEDMGVKQKARQEAEDLLTRLHKIPALSALTVNPLLLTMIAMVHRYRGQLPGRRVELYAEICDVFLGHWRQSIGIHDNLTAAQKRVALQPLAAYMMNKNIRDISSQDALEVINKPLKRVGLTDEAMGNFLRDIQESSGLVLEKELNSWHFAHLTFQEYLASAYLLERKDSIKWEGLVYRSWWQETLRLYAAQGDATPVVKACLENSSLAAMTLAAHCLEEARELEEELRNAVVEKVLSNLEADTIEQRELAAEVRMSQRLNTLQRIDDDIEIDLQFISYAEYQLFLDDTRSQGKFHQPDHWQQLSFIRGQAQQSITGMQGKDAEAFCLWLTNKRGGGVAYRLPTPTEARSHPALNTGLATWCKYNSEYRLQWDSETNEQALLQRLQRLSALPIDLTFGRIREECFALSHDIDLSRARSKASTTSREPRHYSLSEPAEHPVLSALALALEYAELPSSALELARLPKLASVLEFIFDKVRHSNSPEILIQARSQRLDSKEIHDKHTQLEHEFYNPLPANLLGQAKQLLLAMQAVTDPEQQRVGVLIADLLHCVAAKNPLAVRQAWRQYCLHLAEYTWRGYDLLENKLAPKGWQRFFKKNKPEQLFGREIVLRLYWYLRIVLAREAGELPAWEGVRIVRERRAF</sequence>
<dbReference type="EMBL" id="CP018889">
    <property type="protein sequence ID" value="AUI70029.1"/>
    <property type="molecule type" value="Genomic_DNA"/>
</dbReference>
<dbReference type="PANTHER" id="PTHR46844:SF1">
    <property type="entry name" value="SLR5058 PROTEIN"/>
    <property type="match status" value="1"/>
</dbReference>
<dbReference type="InterPro" id="IPR027417">
    <property type="entry name" value="P-loop_NTPase"/>
</dbReference>
<evidence type="ECO:0000313" key="2">
    <source>
        <dbReference type="EMBL" id="AUI70029.1"/>
    </source>
</evidence>
<dbReference type="PANTHER" id="PTHR46844">
    <property type="entry name" value="SLR5058 PROTEIN"/>
    <property type="match status" value="1"/>
</dbReference>
<keyword evidence="3" id="KW-1185">Reference proteome</keyword>
<dbReference type="STRING" id="288004.AL038_08425"/>
<dbReference type="Gene3D" id="3.40.50.300">
    <property type="entry name" value="P-loop containing nucleotide triphosphate hydrolases"/>
    <property type="match status" value="1"/>
</dbReference>
<evidence type="ECO:0000259" key="1">
    <source>
        <dbReference type="PROSITE" id="PS50837"/>
    </source>
</evidence>
<dbReference type="AlphaFoldDB" id="A0A2N9YHZ7"/>
<dbReference type="InterPro" id="IPR007111">
    <property type="entry name" value="NACHT_NTPase"/>
</dbReference>
<evidence type="ECO:0000313" key="3">
    <source>
        <dbReference type="Proteomes" id="UP000234271"/>
    </source>
</evidence>
<protein>
    <submittedName>
        <fullName evidence="2">NACHT domain-containing protein</fullName>
    </submittedName>
</protein>
<feature type="domain" description="NACHT" evidence="1">
    <location>
        <begin position="179"/>
        <end position="322"/>
    </location>
</feature>
<reference evidence="3" key="1">
    <citation type="submission" date="2016-12" db="EMBL/GenBank/DDBJ databases">
        <title>Complete Genome Sequence of Beggiatoa leptomitiformis D-401.</title>
        <authorList>
            <person name="Fomenkov A."/>
            <person name="Vincze T."/>
            <person name="Grabovich M."/>
            <person name="Anton B.P."/>
            <person name="Dubinina G."/>
            <person name="Orlova M."/>
            <person name="Belousova E."/>
            <person name="Roberts R.J."/>
        </authorList>
    </citation>
    <scope>NUCLEOTIDE SEQUENCE [LARGE SCALE GENOMIC DNA]</scope>
    <source>
        <strain evidence="3">D-401</strain>
    </source>
</reference>
<accession>A0A2N9YHZ7</accession>